<dbReference type="Proteomes" id="UP000238137">
    <property type="component" value="Unassembled WGS sequence"/>
</dbReference>
<protein>
    <submittedName>
        <fullName evidence="2">Helix-turn-helix domain-containing protein</fullName>
    </submittedName>
</protein>
<dbReference type="GO" id="GO:0003677">
    <property type="term" value="F:DNA binding"/>
    <property type="evidence" value="ECO:0007669"/>
    <property type="project" value="InterPro"/>
</dbReference>
<dbReference type="AlphaFoldDB" id="A0A422QWJ5"/>
<dbReference type="SMART" id="SM00530">
    <property type="entry name" value="HTH_XRE"/>
    <property type="match status" value="1"/>
</dbReference>
<feature type="domain" description="HTH cro/C1-type" evidence="1">
    <location>
        <begin position="15"/>
        <end position="69"/>
    </location>
</feature>
<proteinExistence type="predicted"/>
<evidence type="ECO:0000259" key="1">
    <source>
        <dbReference type="PROSITE" id="PS50943"/>
    </source>
</evidence>
<evidence type="ECO:0000313" key="2">
    <source>
        <dbReference type="EMBL" id="RNF34335.1"/>
    </source>
</evidence>
<organism evidence="2 3">
    <name type="scientific">Paracoccus methylarcula</name>
    <dbReference type="NCBI Taxonomy" id="72022"/>
    <lineage>
        <taxon>Bacteria</taxon>
        <taxon>Pseudomonadati</taxon>
        <taxon>Pseudomonadota</taxon>
        <taxon>Alphaproteobacteria</taxon>
        <taxon>Rhodobacterales</taxon>
        <taxon>Paracoccaceae</taxon>
        <taxon>Paracoccus</taxon>
    </lineage>
</organism>
<dbReference type="RefSeq" id="WP_106691378.1">
    <property type="nucleotide sequence ID" value="NZ_PXNQ02000006.1"/>
</dbReference>
<dbReference type="EMBL" id="PXNQ02000006">
    <property type="protein sequence ID" value="RNF34335.1"/>
    <property type="molecule type" value="Genomic_DNA"/>
</dbReference>
<dbReference type="InterPro" id="IPR010982">
    <property type="entry name" value="Lambda_DNA-bd_dom_sf"/>
</dbReference>
<gene>
    <name evidence="2" type="ORF">A7A09_010510</name>
</gene>
<dbReference type="PROSITE" id="PS50943">
    <property type="entry name" value="HTH_CROC1"/>
    <property type="match status" value="1"/>
</dbReference>
<dbReference type="SUPFAM" id="SSF47413">
    <property type="entry name" value="lambda repressor-like DNA-binding domains"/>
    <property type="match status" value="1"/>
</dbReference>
<evidence type="ECO:0000313" key="3">
    <source>
        <dbReference type="Proteomes" id="UP000238137"/>
    </source>
</evidence>
<dbReference type="Pfam" id="PF01381">
    <property type="entry name" value="HTH_3"/>
    <property type="match status" value="1"/>
</dbReference>
<name>A0A422QWJ5_9RHOB</name>
<dbReference type="CDD" id="cd00093">
    <property type="entry name" value="HTH_XRE"/>
    <property type="match status" value="1"/>
</dbReference>
<sequence>MADLARTPRQIGTIIQRARKKRCWTQSDLAARAGLRQATISTIETAEKPAKLESILAVLAALDMEFQIAPRSQGDKTEIEDLF</sequence>
<dbReference type="OrthoDB" id="9154356at2"/>
<keyword evidence="3" id="KW-1185">Reference proteome</keyword>
<reference evidence="2" key="1">
    <citation type="submission" date="2018-05" db="EMBL/GenBank/DDBJ databases">
        <title>Reclassification of Methylarcula marina and Methylarcula terricola as Paracoccus methylarcula sp.nov., comb.nov. and Paracoccus terricola comb.nov.</title>
        <authorList>
            <person name="Shmareva M.N."/>
            <person name="Doronina N.V."/>
            <person name="Vasilenko O.V."/>
            <person name="Tarlachkov S.V."/>
            <person name="Trotsenko Y.A."/>
        </authorList>
    </citation>
    <scope>NUCLEOTIDE SEQUENCE [LARGE SCALE GENOMIC DNA]</scope>
    <source>
        <strain evidence="2">VKM B-2159</strain>
    </source>
</reference>
<accession>A0A422QWJ5</accession>
<comment type="caution">
    <text evidence="2">The sequence shown here is derived from an EMBL/GenBank/DDBJ whole genome shotgun (WGS) entry which is preliminary data.</text>
</comment>
<dbReference type="InterPro" id="IPR001387">
    <property type="entry name" value="Cro/C1-type_HTH"/>
</dbReference>
<dbReference type="Gene3D" id="1.10.260.40">
    <property type="entry name" value="lambda repressor-like DNA-binding domains"/>
    <property type="match status" value="1"/>
</dbReference>